<dbReference type="GO" id="GO:0015159">
    <property type="term" value="F:polysaccharide transmembrane transporter activity"/>
    <property type="evidence" value="ECO:0007669"/>
    <property type="project" value="InterPro"/>
</dbReference>
<comment type="subcellular location">
    <subcellularLocation>
        <location evidence="1">Cell outer membrane</location>
        <topology evidence="1">Multi-pass membrane protein</topology>
    </subcellularLocation>
</comment>
<evidence type="ECO:0000259" key="18">
    <source>
        <dbReference type="Pfam" id="PF22461"/>
    </source>
</evidence>
<feature type="chain" id="PRO_5031497376" evidence="15">
    <location>
        <begin position="20"/>
        <end position="385"/>
    </location>
</feature>
<keyword evidence="4" id="KW-1134">Transmembrane beta strand</keyword>
<evidence type="ECO:0000313" key="19">
    <source>
        <dbReference type="EMBL" id="MBB5729850.1"/>
    </source>
</evidence>
<keyword evidence="5" id="KW-0762">Sugar transport</keyword>
<dbReference type="InterPro" id="IPR019554">
    <property type="entry name" value="Soluble_ligand-bd"/>
</dbReference>
<dbReference type="InterPro" id="IPR049712">
    <property type="entry name" value="Poly_export"/>
</dbReference>
<keyword evidence="20" id="KW-1185">Reference proteome</keyword>
<dbReference type="Gene3D" id="3.10.560.10">
    <property type="entry name" value="Outer membrane lipoprotein wza domain like"/>
    <property type="match status" value="2"/>
</dbReference>
<keyword evidence="9" id="KW-0406">Ion transport</keyword>
<feature type="signal peptide" evidence="15">
    <location>
        <begin position="1"/>
        <end position="19"/>
    </location>
</feature>
<evidence type="ECO:0000256" key="7">
    <source>
        <dbReference type="ARBA" id="ARBA00022729"/>
    </source>
</evidence>
<dbReference type="Proteomes" id="UP000546701">
    <property type="component" value="Unassembled WGS sequence"/>
</dbReference>
<dbReference type="EMBL" id="JACIJR010000005">
    <property type="protein sequence ID" value="MBB5729850.1"/>
    <property type="molecule type" value="Genomic_DNA"/>
</dbReference>
<dbReference type="Pfam" id="PF22461">
    <property type="entry name" value="SLBB_2"/>
    <property type="match status" value="1"/>
</dbReference>
<evidence type="ECO:0000256" key="11">
    <source>
        <dbReference type="ARBA" id="ARBA00023136"/>
    </source>
</evidence>
<keyword evidence="14" id="KW-0449">Lipoprotein</keyword>
<keyword evidence="10" id="KW-0626">Porin</keyword>
<keyword evidence="3" id="KW-0813">Transport</keyword>
<keyword evidence="8" id="KW-0625">Polysaccharide transport</keyword>
<comment type="similarity">
    <text evidence="2">Belongs to the BexD/CtrA/VexA family.</text>
</comment>
<gene>
    <name evidence="19" type="ORF">FHS99_002346</name>
</gene>
<keyword evidence="11" id="KW-0472">Membrane</keyword>
<organism evidence="19 20">
    <name type="scientific">Sphingomonas prati</name>
    <dbReference type="NCBI Taxonomy" id="1843237"/>
    <lineage>
        <taxon>Bacteria</taxon>
        <taxon>Pseudomonadati</taxon>
        <taxon>Pseudomonadota</taxon>
        <taxon>Alphaproteobacteria</taxon>
        <taxon>Sphingomonadales</taxon>
        <taxon>Sphingomonadaceae</taxon>
        <taxon>Sphingomonas</taxon>
    </lineage>
</organism>
<dbReference type="GO" id="GO:0015288">
    <property type="term" value="F:porin activity"/>
    <property type="evidence" value="ECO:0007669"/>
    <property type="project" value="UniProtKB-KW"/>
</dbReference>
<comment type="caution">
    <text evidence="19">The sequence shown here is derived from an EMBL/GenBank/DDBJ whole genome shotgun (WGS) entry which is preliminary data.</text>
</comment>
<dbReference type="GO" id="GO:0006811">
    <property type="term" value="P:monoatomic ion transport"/>
    <property type="evidence" value="ECO:0007669"/>
    <property type="project" value="UniProtKB-KW"/>
</dbReference>
<keyword evidence="6" id="KW-0812">Transmembrane</keyword>
<evidence type="ECO:0000256" key="2">
    <source>
        <dbReference type="ARBA" id="ARBA00009450"/>
    </source>
</evidence>
<evidence type="ECO:0000259" key="17">
    <source>
        <dbReference type="Pfam" id="PF10531"/>
    </source>
</evidence>
<dbReference type="PANTHER" id="PTHR33619:SF3">
    <property type="entry name" value="POLYSACCHARIDE EXPORT PROTEIN GFCE-RELATED"/>
    <property type="match status" value="1"/>
</dbReference>
<dbReference type="Pfam" id="PF10531">
    <property type="entry name" value="SLBB"/>
    <property type="match status" value="1"/>
</dbReference>
<accession>A0A7W9BTR8</accession>
<keyword evidence="7 15" id="KW-0732">Signal</keyword>
<evidence type="ECO:0000256" key="1">
    <source>
        <dbReference type="ARBA" id="ARBA00004571"/>
    </source>
</evidence>
<dbReference type="Pfam" id="PF02563">
    <property type="entry name" value="Poly_export"/>
    <property type="match status" value="1"/>
</dbReference>
<dbReference type="AlphaFoldDB" id="A0A7W9BTR8"/>
<keyword evidence="12" id="KW-0564">Palmitate</keyword>
<evidence type="ECO:0000256" key="10">
    <source>
        <dbReference type="ARBA" id="ARBA00023114"/>
    </source>
</evidence>
<reference evidence="19 20" key="1">
    <citation type="submission" date="2020-08" db="EMBL/GenBank/DDBJ databases">
        <title>Genomic Encyclopedia of Type Strains, Phase IV (KMG-IV): sequencing the most valuable type-strain genomes for metagenomic binning, comparative biology and taxonomic classification.</title>
        <authorList>
            <person name="Goeker M."/>
        </authorList>
    </citation>
    <scope>NUCLEOTIDE SEQUENCE [LARGE SCALE GENOMIC DNA]</scope>
    <source>
        <strain evidence="19 20">DSM 103336</strain>
    </source>
</reference>
<keyword evidence="13" id="KW-0998">Cell outer membrane</keyword>
<evidence type="ECO:0000256" key="4">
    <source>
        <dbReference type="ARBA" id="ARBA00022452"/>
    </source>
</evidence>
<dbReference type="RefSeq" id="WP_260160922.1">
    <property type="nucleotide sequence ID" value="NZ_JACIJR010000005.1"/>
</dbReference>
<dbReference type="InterPro" id="IPR054765">
    <property type="entry name" value="SLBB_dom"/>
</dbReference>
<dbReference type="PANTHER" id="PTHR33619">
    <property type="entry name" value="POLYSACCHARIDE EXPORT PROTEIN GFCE-RELATED"/>
    <property type="match status" value="1"/>
</dbReference>
<name>A0A7W9BTR8_9SPHN</name>
<dbReference type="GO" id="GO:0046930">
    <property type="term" value="C:pore complex"/>
    <property type="evidence" value="ECO:0007669"/>
    <property type="project" value="UniProtKB-KW"/>
</dbReference>
<protein>
    <submittedName>
        <fullName evidence="19">Polysaccharide export outer membrane protein</fullName>
    </submittedName>
</protein>
<evidence type="ECO:0000259" key="16">
    <source>
        <dbReference type="Pfam" id="PF02563"/>
    </source>
</evidence>
<evidence type="ECO:0000256" key="14">
    <source>
        <dbReference type="ARBA" id="ARBA00023288"/>
    </source>
</evidence>
<feature type="domain" description="Polysaccharide export protein N-terminal" evidence="16">
    <location>
        <begin position="85"/>
        <end position="179"/>
    </location>
</feature>
<dbReference type="Gene3D" id="3.30.1950.10">
    <property type="entry name" value="wza like domain"/>
    <property type="match status" value="1"/>
</dbReference>
<proteinExistence type="inferred from homology"/>
<evidence type="ECO:0000256" key="13">
    <source>
        <dbReference type="ARBA" id="ARBA00023237"/>
    </source>
</evidence>
<evidence type="ECO:0000256" key="3">
    <source>
        <dbReference type="ARBA" id="ARBA00022448"/>
    </source>
</evidence>
<dbReference type="InterPro" id="IPR003715">
    <property type="entry name" value="Poly_export_N"/>
</dbReference>
<evidence type="ECO:0000256" key="9">
    <source>
        <dbReference type="ARBA" id="ARBA00023065"/>
    </source>
</evidence>
<evidence type="ECO:0000313" key="20">
    <source>
        <dbReference type="Proteomes" id="UP000546701"/>
    </source>
</evidence>
<evidence type="ECO:0000256" key="8">
    <source>
        <dbReference type="ARBA" id="ARBA00023047"/>
    </source>
</evidence>
<feature type="domain" description="Soluble ligand binding" evidence="17">
    <location>
        <begin position="187"/>
        <end position="233"/>
    </location>
</feature>
<evidence type="ECO:0000256" key="12">
    <source>
        <dbReference type="ARBA" id="ARBA00023139"/>
    </source>
</evidence>
<sequence length="385" mass="41410">MPNSPFPRCGSVFSSIAMASMLAGCATLPSSGPTERQIRRGAEASSGLIKFAIVPLDAATVDRLRREETTRRTSVATLAQLAQDARTDTIGPGDVLTISIYEVGVALFGGSVTRVAGEGFDPSARSETFPTMVVDREGTIRLPYIGRLGVAGLTPFEVQRLIEQGLKGKSQSPQALVSIRTNIANTVYVSGDVRRPGRLELSLGRERLLDAIAASGGSVGTSEDTLIRFSRNGRIVEQRLGFIRSGTPDDLFLIPGDRVELIRRPRTFDVFGATAKVSQVNFETGEVSLAEALARVGGPNDVQADPAAVFLFRYDGIPDAPDAGPPQVYQLNMLKPESYFVAQRFAMRDRDVIYIANAAANQPAKLVNIINQLFSPLVTARAVTR</sequence>
<evidence type="ECO:0000256" key="6">
    <source>
        <dbReference type="ARBA" id="ARBA00022692"/>
    </source>
</evidence>
<feature type="domain" description="SLBB" evidence="18">
    <location>
        <begin position="268"/>
        <end position="355"/>
    </location>
</feature>
<evidence type="ECO:0000256" key="15">
    <source>
        <dbReference type="SAM" id="SignalP"/>
    </source>
</evidence>
<dbReference type="GO" id="GO:0009279">
    <property type="term" value="C:cell outer membrane"/>
    <property type="evidence" value="ECO:0007669"/>
    <property type="project" value="UniProtKB-SubCell"/>
</dbReference>
<evidence type="ECO:0000256" key="5">
    <source>
        <dbReference type="ARBA" id="ARBA00022597"/>
    </source>
</evidence>